<keyword evidence="3 6" id="KW-0347">Helicase</keyword>
<dbReference type="Pfam" id="PF00580">
    <property type="entry name" value="UvrD-helicase"/>
    <property type="match status" value="1"/>
</dbReference>
<evidence type="ECO:0000256" key="2">
    <source>
        <dbReference type="ARBA" id="ARBA00022801"/>
    </source>
</evidence>
<dbReference type="PANTHER" id="PTHR11070:SF2">
    <property type="entry name" value="ATP-DEPENDENT DNA HELICASE SRS2"/>
    <property type="match status" value="1"/>
</dbReference>
<keyword evidence="1 6" id="KW-0547">Nucleotide-binding</keyword>
<evidence type="ECO:0000313" key="9">
    <source>
        <dbReference type="EMBL" id="MDP8085065.1"/>
    </source>
</evidence>
<accession>A0ABT9JJT2</accession>
<dbReference type="Proteomes" id="UP001224812">
    <property type="component" value="Unassembled WGS sequence"/>
</dbReference>
<dbReference type="SUPFAM" id="SSF52540">
    <property type="entry name" value="P-loop containing nucleoside triphosphate hydrolases"/>
    <property type="match status" value="1"/>
</dbReference>
<evidence type="ECO:0000313" key="10">
    <source>
        <dbReference type="Proteomes" id="UP001224812"/>
    </source>
</evidence>
<dbReference type="InterPro" id="IPR027417">
    <property type="entry name" value="P-loop_NTPase"/>
</dbReference>
<dbReference type="RefSeq" id="WP_306383839.1">
    <property type="nucleotide sequence ID" value="NZ_JASAVR010000006.1"/>
</dbReference>
<keyword evidence="7" id="KW-0175">Coiled coil</keyword>
<evidence type="ECO:0000259" key="8">
    <source>
        <dbReference type="PROSITE" id="PS51198"/>
    </source>
</evidence>
<keyword evidence="10" id="KW-1185">Reference proteome</keyword>
<dbReference type="InterPro" id="IPR000212">
    <property type="entry name" value="DNA_helicase_UvrD/REP"/>
</dbReference>
<proteinExistence type="predicted"/>
<feature type="domain" description="UvrD-like helicase ATP-binding" evidence="8">
    <location>
        <begin position="5"/>
        <end position="276"/>
    </location>
</feature>
<evidence type="ECO:0000256" key="1">
    <source>
        <dbReference type="ARBA" id="ARBA00022741"/>
    </source>
</evidence>
<evidence type="ECO:0000256" key="7">
    <source>
        <dbReference type="SAM" id="Coils"/>
    </source>
</evidence>
<feature type="coiled-coil region" evidence="7">
    <location>
        <begin position="106"/>
        <end position="149"/>
    </location>
</feature>
<dbReference type="PROSITE" id="PS51198">
    <property type="entry name" value="UVRD_HELICASE_ATP_BIND"/>
    <property type="match status" value="1"/>
</dbReference>
<sequence length="603" mass="69777">MTISLEGVDKEIYSYACNSKSFLLLAGAGSGKTRTMVNVLQAIKENKREDFLKKGQKVAVITYTNAACDEIKHRLGYDSAFAVSTIHSFAWELIQSFTSDIKYWKTDDLTNKIDDLDNKINKARNETTRTNYQRKKERKLRELNNLANVKKFIYSPTELLLGLGALTHSDVIKLCTHFLNEHSLMRKILVNQFPILFIDECQDTQKDLLKAIIKTQEKESNNFSVGLFGDLMQRIYSDGYAQLRDNLPSSWELPQKEENYRSPKRVVTLINKIRENEDEFQQFPRHPEQGTVRLFIAPNNKDRTEIEKLVKKMAKVCDDEKWLSDANNVETLALEHRMIARRAGFANFYEPLSRNNSLRDGLLNGTGKNVNFLQKVLIPFVESIKSKDDFSLMRILEKNNPQIKKEQGSNFLIILQEIKSKIDELVSLEKFISSDISIKNIIKFIYEKQLLILPDELERAITLKDNEETDEIISLWRDSFNASFKQLICYFKYNNGELGYSTHQGVKGLEYPRVMAILDDEEAGGFLFSYEKLSGTRELSATDIRNQEEGRDSVLSRTSRLFYVICSRAEKSLAIVMYTENPYVVKEHVISHNWFLEEEVERC</sequence>
<keyword evidence="2 6" id="KW-0378">Hydrolase</keyword>
<evidence type="ECO:0000256" key="3">
    <source>
        <dbReference type="ARBA" id="ARBA00022806"/>
    </source>
</evidence>
<protein>
    <recommendedName>
        <fullName evidence="5">DNA 3'-5' helicase II</fullName>
    </recommendedName>
</protein>
<gene>
    <name evidence="9" type="ORF">QJT92_03875</name>
</gene>
<feature type="binding site" evidence="6">
    <location>
        <begin position="26"/>
        <end position="33"/>
    </location>
    <ligand>
        <name>ATP</name>
        <dbReference type="ChEBI" id="CHEBI:30616"/>
    </ligand>
</feature>
<evidence type="ECO:0000256" key="6">
    <source>
        <dbReference type="PROSITE-ProRule" id="PRU00560"/>
    </source>
</evidence>
<dbReference type="GO" id="GO:0016787">
    <property type="term" value="F:hydrolase activity"/>
    <property type="evidence" value="ECO:0007669"/>
    <property type="project" value="UniProtKB-KW"/>
</dbReference>
<dbReference type="InterPro" id="IPR014016">
    <property type="entry name" value="UvrD-like_ATP-bd"/>
</dbReference>
<reference evidence="9 10" key="1">
    <citation type="journal article" date="2023" name="Front. Microbiol.">
        <title>Phylogeography and host specificity of Pasteurellaceae pathogenic to sea-farmed fish in the north-east Atlantic.</title>
        <authorList>
            <person name="Gulla S."/>
            <person name="Colquhoun D.J."/>
            <person name="Olsen A.B."/>
            <person name="Spilsberg B."/>
            <person name="Lagesen K."/>
            <person name="Aakesson C.P."/>
            <person name="Strom S."/>
            <person name="Manji F."/>
            <person name="Birkbeck T.H."/>
            <person name="Nilsen H.K."/>
        </authorList>
    </citation>
    <scope>NUCLEOTIDE SEQUENCE [LARGE SCALE GENOMIC DNA]</scope>
    <source>
        <strain evidence="9 10">VIO11850</strain>
    </source>
</reference>
<evidence type="ECO:0000256" key="5">
    <source>
        <dbReference type="ARBA" id="ARBA00034923"/>
    </source>
</evidence>
<dbReference type="EMBL" id="JASAVS010000006">
    <property type="protein sequence ID" value="MDP8085065.1"/>
    <property type="molecule type" value="Genomic_DNA"/>
</dbReference>
<dbReference type="GO" id="GO:0004386">
    <property type="term" value="F:helicase activity"/>
    <property type="evidence" value="ECO:0007669"/>
    <property type="project" value="UniProtKB-KW"/>
</dbReference>
<evidence type="ECO:0000256" key="4">
    <source>
        <dbReference type="ARBA" id="ARBA00022840"/>
    </source>
</evidence>
<dbReference type="Gene3D" id="1.10.486.10">
    <property type="entry name" value="PCRA, domain 4"/>
    <property type="match status" value="1"/>
</dbReference>
<organism evidence="9 10">
    <name type="scientific">Phocoenobacter skyensis</name>
    <dbReference type="NCBI Taxonomy" id="97481"/>
    <lineage>
        <taxon>Bacteria</taxon>
        <taxon>Pseudomonadati</taxon>
        <taxon>Pseudomonadota</taxon>
        <taxon>Gammaproteobacteria</taxon>
        <taxon>Pasteurellales</taxon>
        <taxon>Pasteurellaceae</taxon>
        <taxon>Phocoenobacter</taxon>
    </lineage>
</organism>
<keyword evidence="4 6" id="KW-0067">ATP-binding</keyword>
<comment type="caution">
    <text evidence="9">The sequence shown here is derived from an EMBL/GenBank/DDBJ whole genome shotgun (WGS) entry which is preliminary data.</text>
</comment>
<dbReference type="PANTHER" id="PTHR11070">
    <property type="entry name" value="UVRD / RECB / PCRA DNA HELICASE FAMILY MEMBER"/>
    <property type="match status" value="1"/>
</dbReference>
<dbReference type="Gene3D" id="3.40.50.300">
    <property type="entry name" value="P-loop containing nucleotide triphosphate hydrolases"/>
    <property type="match status" value="2"/>
</dbReference>
<name>A0ABT9JJT2_9PAST</name>